<comment type="similarity">
    <text evidence="2">Belongs to the ABC transporter superfamily.</text>
</comment>
<evidence type="ECO:0000256" key="6">
    <source>
        <dbReference type="ARBA" id="ARBA00022840"/>
    </source>
</evidence>
<keyword evidence="4" id="KW-1003">Cell membrane</keyword>
<evidence type="ECO:0000313" key="12">
    <source>
        <dbReference type="Proteomes" id="UP000265964"/>
    </source>
</evidence>
<evidence type="ECO:0000256" key="1">
    <source>
        <dbReference type="ARBA" id="ARBA00004417"/>
    </source>
</evidence>
<dbReference type="PROSITE" id="PS00211">
    <property type="entry name" value="ABC_TRANSPORTER_1"/>
    <property type="match status" value="1"/>
</dbReference>
<dbReference type="InterPro" id="IPR003439">
    <property type="entry name" value="ABC_transporter-like_ATP-bd"/>
</dbReference>
<reference evidence="11 12" key="1">
    <citation type="submission" date="2017-08" db="EMBL/GenBank/DDBJ databases">
        <title>Reclassification of Bisgaard taxon 37 and 44.</title>
        <authorList>
            <person name="Christensen H."/>
        </authorList>
    </citation>
    <scope>NUCLEOTIDE SEQUENCE [LARGE SCALE GENOMIC DNA]</scope>
    <source>
        <strain evidence="11 12">EEAB3T1</strain>
    </source>
</reference>
<keyword evidence="6" id="KW-0067">ATP-binding</keyword>
<organism evidence="11 12">
    <name type="scientific">Psittacicella gerlachiana</name>
    <dbReference type="NCBI Taxonomy" id="2028574"/>
    <lineage>
        <taxon>Bacteria</taxon>
        <taxon>Pseudomonadati</taxon>
        <taxon>Pseudomonadota</taxon>
        <taxon>Gammaproteobacteria</taxon>
        <taxon>Pasteurellales</taxon>
        <taxon>Psittacicellaceae</taxon>
        <taxon>Psittacicella</taxon>
    </lineage>
</organism>
<evidence type="ECO:0000259" key="10">
    <source>
        <dbReference type="PROSITE" id="PS50893"/>
    </source>
</evidence>
<evidence type="ECO:0000256" key="3">
    <source>
        <dbReference type="ARBA" id="ARBA00022448"/>
    </source>
</evidence>
<keyword evidence="5" id="KW-0547">Nucleotide-binding</keyword>
<dbReference type="InterPro" id="IPR003593">
    <property type="entry name" value="AAA+_ATPase"/>
</dbReference>
<gene>
    <name evidence="11" type="ORF">CKF59_00010</name>
</gene>
<dbReference type="OrthoDB" id="9784450at2"/>
<dbReference type="Pfam" id="PF00005">
    <property type="entry name" value="ABC_tran"/>
    <property type="match status" value="1"/>
</dbReference>
<keyword evidence="3" id="KW-0813">Transport</keyword>
<dbReference type="PANTHER" id="PTHR43297:SF2">
    <property type="entry name" value="DIPEPTIDE TRANSPORT ATP-BINDING PROTEIN DPPD"/>
    <property type="match status" value="1"/>
</dbReference>
<evidence type="ECO:0000256" key="7">
    <source>
        <dbReference type="ARBA" id="ARBA00023136"/>
    </source>
</evidence>
<keyword evidence="7" id="KW-0472">Membrane</keyword>
<comment type="catalytic activity">
    <reaction evidence="9">
        <text>a dipeptide(out) + ATP + H2O = a dipeptide(in) + ADP + phosphate + H(+)</text>
        <dbReference type="Rhea" id="RHEA:23120"/>
        <dbReference type="ChEBI" id="CHEBI:15377"/>
        <dbReference type="ChEBI" id="CHEBI:15378"/>
        <dbReference type="ChEBI" id="CHEBI:30616"/>
        <dbReference type="ChEBI" id="CHEBI:43474"/>
        <dbReference type="ChEBI" id="CHEBI:90799"/>
        <dbReference type="ChEBI" id="CHEBI:456216"/>
        <dbReference type="EC" id="7.4.2.9"/>
    </reaction>
</comment>
<evidence type="ECO:0000256" key="5">
    <source>
        <dbReference type="ARBA" id="ARBA00022741"/>
    </source>
</evidence>
<dbReference type="Gene3D" id="3.40.50.300">
    <property type="entry name" value="P-loop containing nucleotide triphosphate hydrolases"/>
    <property type="match status" value="1"/>
</dbReference>
<dbReference type="PROSITE" id="PS50893">
    <property type="entry name" value="ABC_TRANSPORTER_2"/>
    <property type="match status" value="1"/>
</dbReference>
<dbReference type="GO" id="GO:0016887">
    <property type="term" value="F:ATP hydrolysis activity"/>
    <property type="evidence" value="ECO:0007669"/>
    <property type="project" value="InterPro"/>
</dbReference>
<sequence>MERVMTKNALVVENLKVTFGKKGSTPTLKNISFTASQGKILGVVGESGSGKSVTSLAILDLLGKTATIEADKIEVNDIDFLKLTTKQKRPYLGKTISYVFQDALNALDPTYTIGQQIIETLVVHEPGKSNKEYQQMAVELLNKVGILDPESRLSAYPHQLSGGQLQRIMIGIAISSNPKILIADEPTTALDVIIQKQIVDLLLQIQKENNMTMIFISHNLALISEIADQIIVMRKGEIVEQGSVDDIFLSPKRDYTRALISSLPQFAKNLQPIAVEQGN</sequence>
<evidence type="ECO:0000256" key="8">
    <source>
        <dbReference type="ARBA" id="ARBA00038852"/>
    </source>
</evidence>
<comment type="subcellular location">
    <subcellularLocation>
        <location evidence="1">Cell inner membrane</location>
        <topology evidence="1">Peripheral membrane protein</topology>
    </subcellularLocation>
</comment>
<dbReference type="PANTHER" id="PTHR43297">
    <property type="entry name" value="OLIGOPEPTIDE TRANSPORT ATP-BINDING PROTEIN APPD"/>
    <property type="match status" value="1"/>
</dbReference>
<keyword evidence="12" id="KW-1185">Reference proteome</keyword>
<name>A0A3A1YNW1_9GAMM</name>
<proteinExistence type="inferred from homology"/>
<dbReference type="AlphaFoldDB" id="A0A3A1YNW1"/>
<protein>
    <recommendedName>
        <fullName evidence="8">ABC-type dipeptide transporter</fullName>
        <ecNumber evidence="8">7.4.2.9</ecNumber>
    </recommendedName>
</protein>
<comment type="caution">
    <text evidence="11">The sequence shown here is derived from an EMBL/GenBank/DDBJ whole genome shotgun (WGS) entry which is preliminary data.</text>
</comment>
<dbReference type="InterPro" id="IPR050388">
    <property type="entry name" value="ABC_Ni/Peptide_Import"/>
</dbReference>
<accession>A0A3A1YNW1</accession>
<evidence type="ECO:0000256" key="9">
    <source>
        <dbReference type="ARBA" id="ARBA00047356"/>
    </source>
</evidence>
<dbReference type="SUPFAM" id="SSF52540">
    <property type="entry name" value="P-loop containing nucleoside triphosphate hydrolases"/>
    <property type="match status" value="1"/>
</dbReference>
<evidence type="ECO:0000313" key="11">
    <source>
        <dbReference type="EMBL" id="RIY38918.1"/>
    </source>
</evidence>
<dbReference type="InterPro" id="IPR027417">
    <property type="entry name" value="P-loop_NTPase"/>
</dbReference>
<dbReference type="GO" id="GO:0005886">
    <property type="term" value="C:plasma membrane"/>
    <property type="evidence" value="ECO:0007669"/>
    <property type="project" value="UniProtKB-SubCell"/>
</dbReference>
<dbReference type="FunFam" id="3.40.50.300:FF:000016">
    <property type="entry name" value="Oligopeptide ABC transporter ATP-binding component"/>
    <property type="match status" value="1"/>
</dbReference>
<dbReference type="GO" id="GO:0055085">
    <property type="term" value="P:transmembrane transport"/>
    <property type="evidence" value="ECO:0007669"/>
    <property type="project" value="UniProtKB-ARBA"/>
</dbReference>
<dbReference type="Proteomes" id="UP000265964">
    <property type="component" value="Unassembled WGS sequence"/>
</dbReference>
<dbReference type="EMBL" id="NRJF01000001">
    <property type="protein sequence ID" value="RIY38918.1"/>
    <property type="molecule type" value="Genomic_DNA"/>
</dbReference>
<feature type="domain" description="ABC transporter" evidence="10">
    <location>
        <begin position="10"/>
        <end position="260"/>
    </location>
</feature>
<evidence type="ECO:0000256" key="2">
    <source>
        <dbReference type="ARBA" id="ARBA00005417"/>
    </source>
</evidence>
<dbReference type="GO" id="GO:0005524">
    <property type="term" value="F:ATP binding"/>
    <property type="evidence" value="ECO:0007669"/>
    <property type="project" value="UniProtKB-KW"/>
</dbReference>
<dbReference type="SMART" id="SM00382">
    <property type="entry name" value="AAA"/>
    <property type="match status" value="1"/>
</dbReference>
<evidence type="ECO:0000256" key="4">
    <source>
        <dbReference type="ARBA" id="ARBA00022475"/>
    </source>
</evidence>
<dbReference type="EC" id="7.4.2.9" evidence="8"/>
<dbReference type="InterPro" id="IPR017871">
    <property type="entry name" value="ABC_transporter-like_CS"/>
</dbReference>
<dbReference type="CDD" id="cd03257">
    <property type="entry name" value="ABC_NikE_OppD_transporters"/>
    <property type="match status" value="1"/>
</dbReference>